<comment type="similarity">
    <text evidence="1">Belongs to the PrpD family.</text>
</comment>
<reference evidence="4 5" key="1">
    <citation type="submission" date="2020-06" db="EMBL/GenBank/DDBJ databases">
        <title>Genome sequence of 2 isolates from Red Sea Mangroves.</title>
        <authorList>
            <person name="Sefrji F."/>
            <person name="Michoud G."/>
            <person name="Merlino G."/>
            <person name="Daffonchio D."/>
        </authorList>
    </citation>
    <scope>NUCLEOTIDE SEQUENCE [LARGE SCALE GENOMIC DNA]</scope>
    <source>
        <strain evidence="4 5">R1DC25</strain>
    </source>
</reference>
<dbReference type="InterPro" id="IPR045337">
    <property type="entry name" value="MmgE_PrpD_C"/>
</dbReference>
<feature type="domain" description="MmgE/PrpD C-terminal" evidence="3">
    <location>
        <begin position="261"/>
        <end position="419"/>
    </location>
</feature>
<dbReference type="EMBL" id="CP058214">
    <property type="protein sequence ID" value="QPC43777.1"/>
    <property type="molecule type" value="Genomic_DNA"/>
</dbReference>
<dbReference type="SUPFAM" id="SSF103378">
    <property type="entry name" value="2-methylcitrate dehydratase PrpD"/>
    <property type="match status" value="1"/>
</dbReference>
<keyword evidence="5" id="KW-1185">Reference proteome</keyword>
<evidence type="ECO:0000259" key="2">
    <source>
        <dbReference type="Pfam" id="PF03972"/>
    </source>
</evidence>
<evidence type="ECO:0000313" key="5">
    <source>
        <dbReference type="Proteomes" id="UP000593594"/>
    </source>
</evidence>
<dbReference type="Pfam" id="PF03972">
    <property type="entry name" value="MmgE_PrpD_N"/>
    <property type="match status" value="1"/>
</dbReference>
<name>A0A7S8C5L1_9HYPH</name>
<dbReference type="InterPro" id="IPR042188">
    <property type="entry name" value="MmgE/PrpD_sf_2"/>
</dbReference>
<dbReference type="InterPro" id="IPR045336">
    <property type="entry name" value="MmgE_PrpD_N"/>
</dbReference>
<dbReference type="InterPro" id="IPR042183">
    <property type="entry name" value="MmgE/PrpD_sf_1"/>
</dbReference>
<dbReference type="AlphaFoldDB" id="A0A7S8C5L1"/>
<dbReference type="Gene3D" id="1.10.4100.10">
    <property type="entry name" value="2-methylcitrate dehydratase PrpD"/>
    <property type="match status" value="1"/>
</dbReference>
<accession>A0A7S8C5L1</accession>
<protein>
    <submittedName>
        <fullName evidence="4">MmgE/PrpD family protein</fullName>
    </submittedName>
</protein>
<evidence type="ECO:0000259" key="3">
    <source>
        <dbReference type="Pfam" id="PF19305"/>
    </source>
</evidence>
<dbReference type="InterPro" id="IPR036148">
    <property type="entry name" value="MmgE/PrpD_sf"/>
</dbReference>
<dbReference type="Pfam" id="PF19305">
    <property type="entry name" value="MmgE_PrpD_C"/>
    <property type="match status" value="1"/>
</dbReference>
<dbReference type="InterPro" id="IPR005656">
    <property type="entry name" value="MmgE_PrpD"/>
</dbReference>
<gene>
    <name evidence="4" type="ORF">HW532_14430</name>
</gene>
<dbReference type="KEGG" id="kmn:HW532_14430"/>
<dbReference type="Gene3D" id="3.30.1330.120">
    <property type="entry name" value="2-methylcitrate dehydratase PrpD"/>
    <property type="match status" value="1"/>
</dbReference>
<dbReference type="GO" id="GO:0016829">
    <property type="term" value="F:lyase activity"/>
    <property type="evidence" value="ECO:0007669"/>
    <property type="project" value="InterPro"/>
</dbReference>
<evidence type="ECO:0000256" key="1">
    <source>
        <dbReference type="ARBA" id="ARBA00006174"/>
    </source>
</evidence>
<proteinExistence type="inferred from homology"/>
<sequence>MTTDEDRPWLAPLAGWTARLDGGALAARTRERVAFSLIDWAGAAIAGGRHRLAAPYRAAMEAGAGGNGPEARAMTAAALSHLDEIDDGHRAAMMHPGITVWPVVLALAADRPLSLGDVAAAVTAGYEAGVRVGALLGPEHYGVHHTTATAGSFGAAAAAARAMGLGEAATLSAFGHAGTQAAGLWQFAEEGLSDAKAFHAATAARNGLTAAHLARAGIPGARHILEGKKGALRAWWLDRTARSLAPLPQGLAVETATIKAWPVCGQMHPTLDAVAALARDGALMADDIAEIAVETYAAQVEIADRRAPQTVEEAKFSTAFCVAALIVAGGLDIATLTPALLAREDIAALAGRIRLVEVDAFTRAFPNERPTRIAVRFRDGSTREHERRFRKGDPEDPWTWDELVARFHATAAHLREHRRRDLVGWARALADGSADAPFDPAPVLRAYEAQPEPE</sequence>
<dbReference type="Proteomes" id="UP000593594">
    <property type="component" value="Chromosome"/>
</dbReference>
<dbReference type="RefSeq" id="WP_213161140.1">
    <property type="nucleotide sequence ID" value="NZ_CP058214.1"/>
</dbReference>
<dbReference type="PANTHER" id="PTHR16943:SF8">
    <property type="entry name" value="2-METHYLCITRATE DEHYDRATASE"/>
    <property type="match status" value="1"/>
</dbReference>
<feature type="domain" description="MmgE/PrpD N-terminal" evidence="2">
    <location>
        <begin position="13"/>
        <end position="234"/>
    </location>
</feature>
<dbReference type="PANTHER" id="PTHR16943">
    <property type="entry name" value="2-METHYLCITRATE DEHYDRATASE-RELATED"/>
    <property type="match status" value="1"/>
</dbReference>
<evidence type="ECO:0000313" key="4">
    <source>
        <dbReference type="EMBL" id="QPC43777.1"/>
    </source>
</evidence>
<organism evidence="4 5">
    <name type="scientific">Kaustia mangrovi</name>
    <dbReference type="NCBI Taxonomy" id="2593653"/>
    <lineage>
        <taxon>Bacteria</taxon>
        <taxon>Pseudomonadati</taxon>
        <taxon>Pseudomonadota</taxon>
        <taxon>Alphaproteobacteria</taxon>
        <taxon>Hyphomicrobiales</taxon>
        <taxon>Parvibaculaceae</taxon>
        <taxon>Kaustia</taxon>
    </lineage>
</organism>